<keyword evidence="6" id="KW-1185">Reference proteome</keyword>
<feature type="chain" id="PRO_5046422158" description="Calcium-binding protein" evidence="4">
    <location>
        <begin position="26"/>
        <end position="412"/>
    </location>
</feature>
<keyword evidence="4" id="KW-0732">Signal</keyword>
<evidence type="ECO:0000313" key="5">
    <source>
        <dbReference type="EMBL" id="MBC2961719.1"/>
    </source>
</evidence>
<sequence length="412" mass="41391">MRTARALLPPTLLLVTLAAPAPAQAAPTRATPPPTCRGLTATIVGTPAADTITGTPGPDVIAALGGDDVVDGRGGDDVVCGGEGADVLSGGRGEDRLHGGQDREERTRTVDTFGDTLAGGPGDDLLDPGADPDGDGAAVPDRVTYAGSVTPVGIDLPAATVTGEGRDRLVVAGQPVTFEGSSHDDTVVGTDGDDLLEAGAGSDTVETGAGTDRVRTDPAGAPDRDGDDRVDLGPTVAGGYDTVVSHGGRDRVTGTDSTDYVRALGAEPVVVDLGGGDDFADVRVDAGGWRFDAGSGQDALRLFGGRGQHARQVAVDARRGTVATAAGTAAYAGAEVLELWYGAGWTYRGSPTRDVVDAGQATGPLDARLGGGWDRVTASPGADVLRGGAGTDRVLRGSRADRCRSFEVGDCG</sequence>
<evidence type="ECO:0000313" key="6">
    <source>
        <dbReference type="Proteomes" id="UP000604001"/>
    </source>
</evidence>
<feature type="compositionally biased region" description="Acidic residues" evidence="3">
    <location>
        <begin position="124"/>
        <end position="134"/>
    </location>
</feature>
<dbReference type="Gene3D" id="2.150.10.10">
    <property type="entry name" value="Serralysin-like metalloprotease, C-terminal"/>
    <property type="match status" value="2"/>
</dbReference>
<dbReference type="PRINTS" id="PR00313">
    <property type="entry name" value="CABNDNGRPT"/>
</dbReference>
<dbReference type="InterPro" id="IPR011049">
    <property type="entry name" value="Serralysin-like_metalloprot_C"/>
</dbReference>
<comment type="subcellular location">
    <subcellularLocation>
        <location evidence="1">Secreted</location>
    </subcellularLocation>
</comment>
<gene>
    <name evidence="5" type="ORF">H7344_15575</name>
</gene>
<protein>
    <recommendedName>
        <fullName evidence="7">Calcium-binding protein</fullName>
    </recommendedName>
</protein>
<feature type="region of interest" description="Disordered" evidence="3">
    <location>
        <begin position="83"/>
        <end position="135"/>
    </location>
</feature>
<reference evidence="5 6" key="1">
    <citation type="submission" date="2020-08" db="EMBL/GenBank/DDBJ databases">
        <title>novel species in genus Nocardioides.</title>
        <authorList>
            <person name="Zhang G."/>
        </authorList>
    </citation>
    <scope>NUCLEOTIDE SEQUENCE [LARGE SCALE GENOMIC DNA]</scope>
    <source>
        <strain evidence="5 6">SC8A-24</strain>
    </source>
</reference>
<name>A0ABR6UCM5_9ACTN</name>
<evidence type="ECO:0000256" key="1">
    <source>
        <dbReference type="ARBA" id="ARBA00004613"/>
    </source>
</evidence>
<comment type="caution">
    <text evidence="5">The sequence shown here is derived from an EMBL/GenBank/DDBJ whole genome shotgun (WGS) entry which is preliminary data.</text>
</comment>
<evidence type="ECO:0000256" key="2">
    <source>
        <dbReference type="ARBA" id="ARBA00022525"/>
    </source>
</evidence>
<evidence type="ECO:0000256" key="4">
    <source>
        <dbReference type="SAM" id="SignalP"/>
    </source>
</evidence>
<feature type="compositionally biased region" description="Basic and acidic residues" evidence="3">
    <location>
        <begin position="212"/>
        <end position="231"/>
    </location>
</feature>
<feature type="signal peptide" evidence="4">
    <location>
        <begin position="1"/>
        <end position="25"/>
    </location>
</feature>
<dbReference type="Pfam" id="PF00353">
    <property type="entry name" value="HemolysinCabind"/>
    <property type="match status" value="5"/>
</dbReference>
<organism evidence="5 6">
    <name type="scientific">Nocardioides deserti</name>
    <dbReference type="NCBI Taxonomy" id="1588644"/>
    <lineage>
        <taxon>Bacteria</taxon>
        <taxon>Bacillati</taxon>
        <taxon>Actinomycetota</taxon>
        <taxon>Actinomycetes</taxon>
        <taxon>Propionibacteriales</taxon>
        <taxon>Nocardioidaceae</taxon>
        <taxon>Nocardioides</taxon>
    </lineage>
</organism>
<dbReference type="PANTHER" id="PTHR38340:SF1">
    <property type="entry name" value="S-LAYER PROTEIN"/>
    <property type="match status" value="1"/>
</dbReference>
<proteinExistence type="predicted"/>
<feature type="compositionally biased region" description="Basic and acidic residues" evidence="3">
    <location>
        <begin position="92"/>
        <end position="109"/>
    </location>
</feature>
<accession>A0ABR6UCM5</accession>
<dbReference type="InterPro" id="IPR050557">
    <property type="entry name" value="RTX_toxin/Mannuronan_C5-epim"/>
</dbReference>
<dbReference type="Proteomes" id="UP000604001">
    <property type="component" value="Unassembled WGS sequence"/>
</dbReference>
<dbReference type="PANTHER" id="PTHR38340">
    <property type="entry name" value="S-LAYER PROTEIN"/>
    <property type="match status" value="1"/>
</dbReference>
<feature type="region of interest" description="Disordered" evidence="3">
    <location>
        <begin position="198"/>
        <end position="239"/>
    </location>
</feature>
<dbReference type="SUPFAM" id="SSF51120">
    <property type="entry name" value="beta-Roll"/>
    <property type="match status" value="2"/>
</dbReference>
<keyword evidence="2" id="KW-0964">Secreted</keyword>
<dbReference type="RefSeq" id="WP_186346925.1">
    <property type="nucleotide sequence ID" value="NZ_BMMR01000002.1"/>
</dbReference>
<dbReference type="InterPro" id="IPR001343">
    <property type="entry name" value="Hemolysn_Ca-bd"/>
</dbReference>
<evidence type="ECO:0000256" key="3">
    <source>
        <dbReference type="SAM" id="MobiDB-lite"/>
    </source>
</evidence>
<evidence type="ECO:0008006" key="7">
    <source>
        <dbReference type="Google" id="ProtNLM"/>
    </source>
</evidence>
<dbReference type="EMBL" id="JACMYC010000010">
    <property type="protein sequence ID" value="MBC2961719.1"/>
    <property type="molecule type" value="Genomic_DNA"/>
</dbReference>